<dbReference type="Proteomes" id="UP001341840">
    <property type="component" value="Unassembled WGS sequence"/>
</dbReference>
<dbReference type="SUPFAM" id="SSF52540">
    <property type="entry name" value="P-loop containing nucleoside triphosphate hydrolases"/>
    <property type="match status" value="1"/>
</dbReference>
<evidence type="ECO:0000259" key="6">
    <source>
        <dbReference type="Pfam" id="PF23247"/>
    </source>
</evidence>
<evidence type="ECO:0000256" key="2">
    <source>
        <dbReference type="ARBA" id="ARBA00022741"/>
    </source>
</evidence>
<dbReference type="PANTHER" id="PTHR33463">
    <property type="entry name" value="NB-ARC DOMAIN-CONTAINING PROTEIN-RELATED"/>
    <property type="match status" value="1"/>
</dbReference>
<dbReference type="Gene3D" id="3.80.10.10">
    <property type="entry name" value="Ribonuclease Inhibitor"/>
    <property type="match status" value="2"/>
</dbReference>
<dbReference type="Gene3D" id="3.40.50.300">
    <property type="entry name" value="P-loop containing nucleotide triphosphate hydrolases"/>
    <property type="match status" value="1"/>
</dbReference>
<evidence type="ECO:0000256" key="3">
    <source>
        <dbReference type="ARBA" id="ARBA00022821"/>
    </source>
</evidence>
<dbReference type="Pfam" id="PF00931">
    <property type="entry name" value="NB-ARC"/>
    <property type="match status" value="1"/>
</dbReference>
<feature type="domain" description="Disease resistance protein At4g27190-like leucine-rich repeats" evidence="6">
    <location>
        <begin position="686"/>
        <end position="814"/>
    </location>
</feature>
<evidence type="ECO:0000256" key="4">
    <source>
        <dbReference type="ARBA" id="ARBA00022840"/>
    </source>
</evidence>
<evidence type="ECO:0000256" key="1">
    <source>
        <dbReference type="ARBA" id="ARBA00008894"/>
    </source>
</evidence>
<dbReference type="InterPro" id="IPR032675">
    <property type="entry name" value="LRR_dom_sf"/>
</dbReference>
<gene>
    <name evidence="7" type="ORF">PIB30_007748</name>
</gene>
<evidence type="ECO:0000259" key="5">
    <source>
        <dbReference type="Pfam" id="PF00931"/>
    </source>
</evidence>
<comment type="caution">
    <text evidence="7">The sequence shown here is derived from an EMBL/GenBank/DDBJ whole genome shotgun (WGS) entry which is preliminary data.</text>
</comment>
<protein>
    <recommendedName>
        <fullName evidence="9">AAA+ ATPase domain-containing protein</fullName>
    </recommendedName>
</protein>
<dbReference type="InterPro" id="IPR042197">
    <property type="entry name" value="Apaf_helical"/>
</dbReference>
<sequence>MGFALPTVEYEELDSRNRNMEDIKKALEDSNATMVGVHGLAGMGKTTLVIEAINRVQNREPKLFDIVIMANVTKSPDIRKIQGQIADMLGMTLQEESEYARAIRIREKLKKGKNTLIILDDMYAKVDLYMLGIPSQISDVDKKKNLILKEGIKSSNPSGAAQTKTAETKNIAGAGQNLARQKTIVDVNRPRIEKKIEDTSGSSSKIVMKAAQEHHKGCKVLLISEAKRVLSQMDVKANLIISMDIINPDDAKKLFKKKVGVTDDKNSELERLATDISKKCHGLPMSIVTTAKALKNQSRSVWEHTLSTLEKQKLTGTPQYSTKLSYELLENEELKLTLLLCACMGQDAFVSDLVRLCIGFGFLEGIHTVREARDKVQMLLMQLKESGLLSDSYSNDRFTMQNLVRNAALSIASEKKDVFVLTKRKLDEWPDDDKLERYTAIFLHHCDVNTEEFPKSVRCPKLKVFHFLNNHQHLKIPKDFFQEMKELRVLVLIGIDLSEFLSSSMECLTKLRKLCLEQCINLHKDLCITIGKLMKNLRILSFSGSDIECLPIELENLSKLQILDLSNCSELQDIPPHLISSLTSLEELYMRNTSVEWSIDNRQKSKNKNASLSELGQLSQISNVDLHIPSVAHLPKNLFFDKLYSYKIVIGSSSTHLEPDFKMPEKYELIRYLAIQEKDGAFDIHSQKGIKMLFERVENLLLEELNGVQDIFYALNLKGFPCLKTLSIASSSGIRSLIKPQERKHPENAFPKLEALHLYKLNNMEQLCSCELSPSSFRKLKVVKIKLCGLLKNVFLISMVKLLVALETIEVSECNSLKEIVCVETQDTNNASNRLEFQELRTLTLKSLPEFHGFCRISSTAQQKILFNEQVTIFPNLKSIKVRSMKSLRGICKDFEVPRDSFEKLETLVMDECDKLVHVFTANVVEIFKHISNLRVTNCKSMKAIFDPTWESKSASKDATTNLQDVHLESLPKLEHVFKFSRKKNQLEGILGLNNLRKIWVQSCERLENIFSVAVAKTLENNLEDLVVSDCSQLREIVAMEEDANSKISTVTVRFNFLKLATIKFFRLPKFKTFYPGTYEIKFSALNNLSIEECDKLEPFREEIVKDSERKLILFPETG</sequence>
<feature type="domain" description="Disease resistance protein At4g27190-like leucine-rich repeats" evidence="6">
    <location>
        <begin position="877"/>
        <end position="1020"/>
    </location>
</feature>
<name>A0ABU6Y2P5_9FABA</name>
<evidence type="ECO:0008006" key="9">
    <source>
        <dbReference type="Google" id="ProtNLM"/>
    </source>
</evidence>
<dbReference type="InterPro" id="IPR002182">
    <property type="entry name" value="NB-ARC"/>
</dbReference>
<feature type="domain" description="Disease resistance protein At4g27190-like leucine-rich repeats" evidence="6">
    <location>
        <begin position="1021"/>
        <end position="1098"/>
    </location>
</feature>
<evidence type="ECO:0000313" key="8">
    <source>
        <dbReference type="Proteomes" id="UP001341840"/>
    </source>
</evidence>
<keyword evidence="3" id="KW-0611">Plant defense</keyword>
<dbReference type="EMBL" id="JASCZI010241672">
    <property type="protein sequence ID" value="MED6204277.1"/>
    <property type="molecule type" value="Genomic_DNA"/>
</dbReference>
<keyword evidence="4" id="KW-0067">ATP-binding</keyword>
<keyword evidence="2" id="KW-0547">Nucleotide-binding</keyword>
<feature type="domain" description="NB-ARC" evidence="5">
    <location>
        <begin position="18"/>
        <end position="135"/>
    </location>
</feature>
<reference evidence="7 8" key="1">
    <citation type="journal article" date="2023" name="Plants (Basel)">
        <title>Bridging the Gap: Combining Genomics and Transcriptomics Approaches to Understand Stylosanthes scabra, an Orphan Legume from the Brazilian Caatinga.</title>
        <authorList>
            <person name="Ferreira-Neto J.R.C."/>
            <person name="da Silva M.D."/>
            <person name="Binneck E."/>
            <person name="de Melo N.F."/>
            <person name="da Silva R.H."/>
            <person name="de Melo A.L.T.M."/>
            <person name="Pandolfi V."/>
            <person name="Bustamante F.O."/>
            <person name="Brasileiro-Vidal A.C."/>
            <person name="Benko-Iseppon A.M."/>
        </authorList>
    </citation>
    <scope>NUCLEOTIDE SEQUENCE [LARGE SCALE GENOMIC DNA]</scope>
    <source>
        <tissue evidence="7">Leaves</tissue>
    </source>
</reference>
<dbReference type="PRINTS" id="PR00364">
    <property type="entry name" value="DISEASERSIST"/>
</dbReference>
<dbReference type="InterPro" id="IPR057135">
    <property type="entry name" value="At4g27190-like_LRR"/>
</dbReference>
<proteinExistence type="inferred from homology"/>
<dbReference type="SUPFAM" id="SSF52047">
    <property type="entry name" value="RNI-like"/>
    <property type="match status" value="2"/>
</dbReference>
<accession>A0ABU6Y2P5</accession>
<dbReference type="Gene3D" id="1.10.8.430">
    <property type="entry name" value="Helical domain of apoptotic protease-activating factors"/>
    <property type="match status" value="1"/>
</dbReference>
<dbReference type="PANTHER" id="PTHR33463:SF196">
    <property type="entry name" value="NB-ARC DOMAIN DISEASE RESISTANCE PROTEIN"/>
    <property type="match status" value="1"/>
</dbReference>
<organism evidence="7 8">
    <name type="scientific">Stylosanthes scabra</name>
    <dbReference type="NCBI Taxonomy" id="79078"/>
    <lineage>
        <taxon>Eukaryota</taxon>
        <taxon>Viridiplantae</taxon>
        <taxon>Streptophyta</taxon>
        <taxon>Embryophyta</taxon>
        <taxon>Tracheophyta</taxon>
        <taxon>Spermatophyta</taxon>
        <taxon>Magnoliopsida</taxon>
        <taxon>eudicotyledons</taxon>
        <taxon>Gunneridae</taxon>
        <taxon>Pentapetalae</taxon>
        <taxon>rosids</taxon>
        <taxon>fabids</taxon>
        <taxon>Fabales</taxon>
        <taxon>Fabaceae</taxon>
        <taxon>Papilionoideae</taxon>
        <taxon>50 kb inversion clade</taxon>
        <taxon>dalbergioids sensu lato</taxon>
        <taxon>Dalbergieae</taxon>
        <taxon>Pterocarpus clade</taxon>
        <taxon>Stylosanthes</taxon>
    </lineage>
</organism>
<evidence type="ECO:0000313" key="7">
    <source>
        <dbReference type="EMBL" id="MED6204277.1"/>
    </source>
</evidence>
<keyword evidence="8" id="KW-1185">Reference proteome</keyword>
<dbReference type="InterPro" id="IPR027417">
    <property type="entry name" value="P-loop_NTPase"/>
</dbReference>
<comment type="similarity">
    <text evidence="1">Belongs to the disease resistance NB-LRR family.</text>
</comment>
<dbReference type="InterPro" id="IPR050905">
    <property type="entry name" value="Plant_NBS-LRR"/>
</dbReference>
<dbReference type="Pfam" id="PF23247">
    <property type="entry name" value="LRR_RPS2"/>
    <property type="match status" value="3"/>
</dbReference>